<dbReference type="GO" id="GO:0000324">
    <property type="term" value="C:fungal-type vacuole"/>
    <property type="evidence" value="ECO:0007669"/>
    <property type="project" value="TreeGrafter"/>
</dbReference>
<dbReference type="Pfam" id="PF00723">
    <property type="entry name" value="Glyco_hydro_15"/>
    <property type="match status" value="2"/>
</dbReference>
<dbReference type="InterPro" id="IPR011613">
    <property type="entry name" value="GH15-like"/>
</dbReference>
<evidence type="ECO:0000256" key="1">
    <source>
        <dbReference type="ARBA" id="ARBA00001863"/>
    </source>
</evidence>
<feature type="binding site" evidence="10">
    <location>
        <position position="178"/>
    </location>
    <ligand>
        <name>substrate</name>
    </ligand>
</feature>
<dbReference type="PANTHER" id="PTHR31616:SF9">
    <property type="entry name" value="GLUCOAMYLASE, INTRACELLULAR SPORULATION-SPECIFIC"/>
    <property type="match status" value="1"/>
</dbReference>
<dbReference type="InterPro" id="IPR008928">
    <property type="entry name" value="6-hairpin_glycosidase_sf"/>
</dbReference>
<dbReference type="Pfam" id="PF00686">
    <property type="entry name" value="CBM_20"/>
    <property type="match status" value="1"/>
</dbReference>
<dbReference type="Gene3D" id="2.60.40.10">
    <property type="entry name" value="Immunoglobulins"/>
    <property type="match status" value="1"/>
</dbReference>
<accession>A0A6A4IEA7</accession>
<dbReference type="PIRSF" id="PIRSF001031">
    <property type="entry name" value="Glu-a-glcsd_SBD"/>
    <property type="match status" value="1"/>
</dbReference>
<evidence type="ECO:0000256" key="2">
    <source>
        <dbReference type="ARBA" id="ARBA00006188"/>
    </source>
</evidence>
<reference evidence="13" key="1">
    <citation type="journal article" date="2019" name="Environ. Microbiol.">
        <title>Fungal ecological strategies reflected in gene transcription - a case study of two litter decomposers.</title>
        <authorList>
            <person name="Barbi F."/>
            <person name="Kohler A."/>
            <person name="Barry K."/>
            <person name="Baskaran P."/>
            <person name="Daum C."/>
            <person name="Fauchery L."/>
            <person name="Ihrmark K."/>
            <person name="Kuo A."/>
            <person name="LaButti K."/>
            <person name="Lipzen A."/>
            <person name="Morin E."/>
            <person name="Grigoriev I.V."/>
            <person name="Henrissat B."/>
            <person name="Lindahl B."/>
            <person name="Martin F."/>
        </authorList>
    </citation>
    <scope>NUCLEOTIDE SEQUENCE</scope>
    <source>
        <strain evidence="13">JB14</strain>
    </source>
</reference>
<dbReference type="EMBL" id="ML769389">
    <property type="protein sequence ID" value="KAE9408931.1"/>
    <property type="molecule type" value="Genomic_DNA"/>
</dbReference>
<keyword evidence="11" id="KW-0472">Membrane</keyword>
<evidence type="ECO:0000256" key="4">
    <source>
        <dbReference type="ARBA" id="ARBA00022801"/>
    </source>
</evidence>
<evidence type="ECO:0000259" key="12">
    <source>
        <dbReference type="PROSITE" id="PS51166"/>
    </source>
</evidence>
<comment type="similarity">
    <text evidence="2">Belongs to the glycosyl hydrolase 15 family.</text>
</comment>
<dbReference type="InterPro" id="IPR012341">
    <property type="entry name" value="6hp_glycosidase-like_sf"/>
</dbReference>
<dbReference type="SUPFAM" id="SSF49452">
    <property type="entry name" value="Starch-binding domain-like"/>
    <property type="match status" value="1"/>
</dbReference>
<dbReference type="EC" id="3.2.1.3" evidence="3"/>
<keyword evidence="7" id="KW-0624">Polysaccharide degradation</keyword>
<dbReference type="GO" id="GO:2001070">
    <property type="term" value="F:starch binding"/>
    <property type="evidence" value="ECO:0007669"/>
    <property type="project" value="InterPro"/>
</dbReference>
<evidence type="ECO:0000313" key="14">
    <source>
        <dbReference type="Proteomes" id="UP000799118"/>
    </source>
</evidence>
<dbReference type="SUPFAM" id="SSF48208">
    <property type="entry name" value="Six-hairpin glycosidases"/>
    <property type="match status" value="1"/>
</dbReference>
<dbReference type="InterPro" id="IPR008291">
    <property type="entry name" value="Glucoamylase_SBD"/>
</dbReference>
<keyword evidence="11" id="KW-0812">Transmembrane</keyword>
<feature type="domain" description="CBM20" evidence="12">
    <location>
        <begin position="459"/>
        <end position="567"/>
    </location>
</feature>
<dbReference type="PANTHER" id="PTHR31616">
    <property type="entry name" value="TREHALASE"/>
    <property type="match status" value="1"/>
</dbReference>
<keyword evidence="5" id="KW-0119">Carbohydrate metabolism</keyword>
<proteinExistence type="inferred from homology"/>
<dbReference type="Proteomes" id="UP000799118">
    <property type="component" value="Unassembled WGS sequence"/>
</dbReference>
<evidence type="ECO:0000256" key="10">
    <source>
        <dbReference type="PIRSR" id="PIRSR001031-2"/>
    </source>
</evidence>
<dbReference type="GO" id="GO:0004339">
    <property type="term" value="F:glucan 1,4-alpha-glucosidase activity"/>
    <property type="evidence" value="ECO:0007669"/>
    <property type="project" value="UniProtKB-EC"/>
</dbReference>
<keyword evidence="6" id="KW-0326">Glycosidase</keyword>
<evidence type="ECO:0000313" key="13">
    <source>
        <dbReference type="EMBL" id="KAE9408931.1"/>
    </source>
</evidence>
<name>A0A6A4IEA7_9AGAR</name>
<sequence length="567" mass="62511">MERVSAPPQTPCVRRMLLLTLFCIFCIVCFSFPAFTQVAATRAFNGYSYSNVFGVMASSQFPIAAGWNSVSDYVQYEGRVAQAELLANIGPKAGAAAGIVIASPSTSNPNYFYSWTRDAALVFNTVVDSYTRTGNDSNDYADAQEKLQQVPNPSGNESTGGLGEPKFNVDLSAYVHSWGRPQRDGPALRAIDPHFLHELAIGPFQSIHTQISSGPSFNAISNTLPTAGIRLGRFTFIFMMLQCLISLFIALIFWEEISSSSFWTTAVQHKALLGNTDAADTFSSQADNALCFLQSLASIHTFDPAAGCDSLTFQPCSDKALSNLKVYVDSFKDIYAINEGLAENQAKAVGRYKEDVYMGGNPWYLATFAVAEQLYRSLSVWDTQNSLEITPISLSFFHQFFYGNLTSEIRAYADDFISMNARYTPENGSLAEQYSKDDGEPCSARDLTWSYASALTAFEARQGILPSSWGAQGLEILEKNTVYGENVFIVGSIDQLGDWEPEKATKLDPQDYPIWTVQMRVPASTSFNYKYIVQDGAGDITWENDPNRQIISPAEGLIVERSDSWQG</sequence>
<gene>
    <name evidence="13" type="ORF">BT96DRAFT_913619</name>
</gene>
<dbReference type="OrthoDB" id="6123450at2759"/>
<dbReference type="InterPro" id="IPR013783">
    <property type="entry name" value="Ig-like_fold"/>
</dbReference>
<evidence type="ECO:0000256" key="5">
    <source>
        <dbReference type="ARBA" id="ARBA00023277"/>
    </source>
</evidence>
<keyword evidence="14" id="KW-1185">Reference proteome</keyword>
<dbReference type="SMART" id="SM01065">
    <property type="entry name" value="CBM_2"/>
    <property type="match status" value="1"/>
</dbReference>
<dbReference type="PRINTS" id="PR00736">
    <property type="entry name" value="GLHYDRLASE15"/>
</dbReference>
<keyword evidence="4" id="KW-0378">Hydrolase</keyword>
<dbReference type="AlphaFoldDB" id="A0A6A4IEA7"/>
<evidence type="ECO:0000256" key="8">
    <source>
        <dbReference type="ARBA" id="ARBA00033442"/>
    </source>
</evidence>
<keyword evidence="11" id="KW-1133">Transmembrane helix</keyword>
<dbReference type="InterPro" id="IPR002044">
    <property type="entry name" value="CBM20"/>
</dbReference>
<feature type="transmembrane region" description="Helical" evidence="11">
    <location>
        <begin position="234"/>
        <end position="254"/>
    </location>
</feature>
<dbReference type="InterPro" id="IPR013784">
    <property type="entry name" value="Carb-bd-like_fold"/>
</dbReference>
<evidence type="ECO:0000256" key="7">
    <source>
        <dbReference type="ARBA" id="ARBA00023326"/>
    </source>
</evidence>
<evidence type="ECO:0000256" key="6">
    <source>
        <dbReference type="ARBA" id="ARBA00023295"/>
    </source>
</evidence>
<dbReference type="PROSITE" id="PS51166">
    <property type="entry name" value="CBM20"/>
    <property type="match status" value="1"/>
</dbReference>
<organism evidence="13 14">
    <name type="scientific">Gymnopus androsaceus JB14</name>
    <dbReference type="NCBI Taxonomy" id="1447944"/>
    <lineage>
        <taxon>Eukaryota</taxon>
        <taxon>Fungi</taxon>
        <taxon>Dikarya</taxon>
        <taxon>Basidiomycota</taxon>
        <taxon>Agaricomycotina</taxon>
        <taxon>Agaricomycetes</taxon>
        <taxon>Agaricomycetidae</taxon>
        <taxon>Agaricales</taxon>
        <taxon>Marasmiineae</taxon>
        <taxon>Omphalotaceae</taxon>
        <taxon>Gymnopus</taxon>
    </lineage>
</organism>
<dbReference type="GO" id="GO:0000272">
    <property type="term" value="P:polysaccharide catabolic process"/>
    <property type="evidence" value="ECO:0007669"/>
    <property type="project" value="UniProtKB-KW"/>
</dbReference>
<comment type="catalytic activity">
    <reaction evidence="1">
        <text>Hydrolysis of terminal (1-&gt;4)-linked alpha-D-glucose residues successively from non-reducing ends of the chains with release of beta-D-glucose.</text>
        <dbReference type="EC" id="3.2.1.3"/>
    </reaction>
</comment>
<evidence type="ECO:0000256" key="11">
    <source>
        <dbReference type="SAM" id="Phobius"/>
    </source>
</evidence>
<dbReference type="InterPro" id="IPR000165">
    <property type="entry name" value="Glucoamylase"/>
</dbReference>
<evidence type="ECO:0000256" key="9">
    <source>
        <dbReference type="ARBA" id="ARBA00033473"/>
    </source>
</evidence>
<protein>
    <recommendedName>
        <fullName evidence="3">glucan 1,4-alpha-glucosidase</fullName>
        <ecNumber evidence="3">3.2.1.3</ecNumber>
    </recommendedName>
    <alternativeName>
        <fullName evidence="9">1,4-alpha-D-glucan glucohydrolase</fullName>
    </alternativeName>
    <alternativeName>
        <fullName evidence="8">Glucan 1,4-alpha-glucosidase</fullName>
    </alternativeName>
</protein>
<evidence type="ECO:0000256" key="3">
    <source>
        <dbReference type="ARBA" id="ARBA00012593"/>
    </source>
</evidence>
<dbReference type="Gene3D" id="1.50.10.10">
    <property type="match status" value="2"/>
</dbReference>